<reference evidence="5 6" key="1">
    <citation type="journal article" date="2014" name="Int. J. Syst. Evol. Microbiol.">
        <title>Complete genome sequence of Corynebacterium casei LMG S-19264T (=DSM 44701T), isolated from a smear-ripened cheese.</title>
        <authorList>
            <consortium name="US DOE Joint Genome Institute (JGI-PGF)"/>
            <person name="Walter F."/>
            <person name="Albersmeier A."/>
            <person name="Kalinowski J."/>
            <person name="Ruckert C."/>
        </authorList>
    </citation>
    <scope>NUCLEOTIDE SEQUENCE [LARGE SCALE GENOMIC DNA]</scope>
    <source>
        <strain evidence="5 6">KCTC 19473</strain>
    </source>
</reference>
<keyword evidence="6" id="KW-1185">Reference proteome</keyword>
<evidence type="ECO:0000259" key="4">
    <source>
        <dbReference type="PROSITE" id="PS50949"/>
    </source>
</evidence>
<keyword evidence="1" id="KW-0805">Transcription regulation</keyword>
<dbReference type="SUPFAM" id="SSF64288">
    <property type="entry name" value="Chorismate lyase-like"/>
    <property type="match status" value="1"/>
</dbReference>
<dbReference type="PANTHER" id="PTHR44846:SF17">
    <property type="entry name" value="GNTR-FAMILY TRANSCRIPTIONAL REGULATOR"/>
    <property type="match status" value="1"/>
</dbReference>
<evidence type="ECO:0000256" key="1">
    <source>
        <dbReference type="ARBA" id="ARBA00023015"/>
    </source>
</evidence>
<dbReference type="Pfam" id="PF00392">
    <property type="entry name" value="GntR"/>
    <property type="match status" value="1"/>
</dbReference>
<evidence type="ECO:0000256" key="3">
    <source>
        <dbReference type="ARBA" id="ARBA00023163"/>
    </source>
</evidence>
<dbReference type="SMART" id="SM00866">
    <property type="entry name" value="UTRA"/>
    <property type="match status" value="1"/>
</dbReference>
<dbReference type="InterPro" id="IPR000524">
    <property type="entry name" value="Tscrpt_reg_HTH_GntR"/>
</dbReference>
<dbReference type="GO" id="GO:0003677">
    <property type="term" value="F:DNA binding"/>
    <property type="evidence" value="ECO:0007669"/>
    <property type="project" value="UniProtKB-KW"/>
</dbReference>
<dbReference type="GO" id="GO:0003700">
    <property type="term" value="F:DNA-binding transcription factor activity"/>
    <property type="evidence" value="ECO:0007669"/>
    <property type="project" value="InterPro"/>
</dbReference>
<dbReference type="InterPro" id="IPR036388">
    <property type="entry name" value="WH-like_DNA-bd_sf"/>
</dbReference>
<gene>
    <name evidence="5" type="ORF">GCM10007147_32040</name>
</gene>
<dbReference type="InterPro" id="IPR050679">
    <property type="entry name" value="Bact_HTH_transcr_reg"/>
</dbReference>
<dbReference type="PROSITE" id="PS50949">
    <property type="entry name" value="HTH_GNTR"/>
    <property type="match status" value="1"/>
</dbReference>
<dbReference type="Gene3D" id="1.10.10.10">
    <property type="entry name" value="Winged helix-like DNA-binding domain superfamily/Winged helix DNA-binding domain"/>
    <property type="match status" value="1"/>
</dbReference>
<feature type="domain" description="HTH gntR-type" evidence="4">
    <location>
        <begin position="3"/>
        <end position="71"/>
    </location>
</feature>
<dbReference type="AlphaFoldDB" id="A0A919CJ77"/>
<evidence type="ECO:0000256" key="2">
    <source>
        <dbReference type="ARBA" id="ARBA00023125"/>
    </source>
</evidence>
<dbReference type="EMBL" id="BMXL01000018">
    <property type="protein sequence ID" value="GHD30345.1"/>
    <property type="molecule type" value="Genomic_DNA"/>
</dbReference>
<dbReference type="SMART" id="SM00345">
    <property type="entry name" value="HTH_GNTR"/>
    <property type="match status" value="1"/>
</dbReference>
<name>A0A919CJ77_9ACTN</name>
<evidence type="ECO:0000313" key="6">
    <source>
        <dbReference type="Proteomes" id="UP000654947"/>
    </source>
</evidence>
<evidence type="ECO:0000313" key="5">
    <source>
        <dbReference type="EMBL" id="GHD30345.1"/>
    </source>
</evidence>
<dbReference type="SUPFAM" id="SSF46785">
    <property type="entry name" value="Winged helix' DNA-binding domain"/>
    <property type="match status" value="1"/>
</dbReference>
<proteinExistence type="predicted"/>
<dbReference type="Gene3D" id="3.40.1410.10">
    <property type="entry name" value="Chorismate lyase-like"/>
    <property type="match status" value="1"/>
</dbReference>
<dbReference type="CDD" id="cd07377">
    <property type="entry name" value="WHTH_GntR"/>
    <property type="match status" value="1"/>
</dbReference>
<protein>
    <recommendedName>
        <fullName evidence="4">HTH gntR-type domain-containing protein</fullName>
    </recommendedName>
</protein>
<dbReference type="PANTHER" id="PTHR44846">
    <property type="entry name" value="MANNOSYL-D-GLYCERATE TRANSPORT/METABOLISM SYSTEM REPRESSOR MNGR-RELATED"/>
    <property type="match status" value="1"/>
</dbReference>
<dbReference type="RefSeq" id="WP_017576702.1">
    <property type="nucleotide sequence ID" value="NZ_BMXL01000018.1"/>
</dbReference>
<dbReference type="Proteomes" id="UP000654947">
    <property type="component" value="Unassembled WGS sequence"/>
</dbReference>
<keyword evidence="3" id="KW-0804">Transcription</keyword>
<keyword evidence="2" id="KW-0238">DNA-binding</keyword>
<dbReference type="InterPro" id="IPR028978">
    <property type="entry name" value="Chorismate_lyase_/UTRA_dom_sf"/>
</dbReference>
<accession>A0A919CJ77</accession>
<dbReference type="InterPro" id="IPR011663">
    <property type="entry name" value="UTRA"/>
</dbReference>
<sequence>MSTSRKTEVADRLREALNQGHYGPGQRLPGEDEVARDLGVSKATARLGMRILQEEGRLQIVAGRGAFASDHRPALHWATPGPGGTGSERFTDGYREHVHRAGYGPVEEQIKVGLDTLRPRIAKRLHGTDGGEAGPGGLVVVRSSRRYVQGTLWQTQTTWLPYDIARNTPLMAPDRIDRGIDAVLAEHGHHESRHWDVVGARMPDPEEARDYDVGPGIPLLVQERVSNTEERAVRWTETVMPAHRHQLVYAGEEAAEDLIDRASRLNVFDA</sequence>
<comment type="caution">
    <text evidence="5">The sequence shown here is derived from an EMBL/GenBank/DDBJ whole genome shotgun (WGS) entry which is preliminary data.</text>
</comment>
<dbReference type="GO" id="GO:0045892">
    <property type="term" value="P:negative regulation of DNA-templated transcription"/>
    <property type="evidence" value="ECO:0007669"/>
    <property type="project" value="TreeGrafter"/>
</dbReference>
<dbReference type="Pfam" id="PF07702">
    <property type="entry name" value="UTRA"/>
    <property type="match status" value="1"/>
</dbReference>
<organism evidence="5 6">
    <name type="scientific">Nocardiopsis kunsanensis</name>
    <dbReference type="NCBI Taxonomy" id="141693"/>
    <lineage>
        <taxon>Bacteria</taxon>
        <taxon>Bacillati</taxon>
        <taxon>Actinomycetota</taxon>
        <taxon>Actinomycetes</taxon>
        <taxon>Streptosporangiales</taxon>
        <taxon>Nocardiopsidaceae</taxon>
        <taxon>Nocardiopsis</taxon>
    </lineage>
</organism>
<dbReference type="InterPro" id="IPR036390">
    <property type="entry name" value="WH_DNA-bd_sf"/>
</dbReference>